<feature type="compositionally biased region" description="Basic and acidic residues" evidence="1">
    <location>
        <begin position="97"/>
        <end position="109"/>
    </location>
</feature>
<accession>A0AAV7SYJ5</accession>
<evidence type="ECO:0000313" key="3">
    <source>
        <dbReference type="Proteomes" id="UP001066276"/>
    </source>
</evidence>
<evidence type="ECO:0000256" key="1">
    <source>
        <dbReference type="SAM" id="MobiDB-lite"/>
    </source>
</evidence>
<protein>
    <submittedName>
        <fullName evidence="2">Uncharacterized protein</fullName>
    </submittedName>
</protein>
<sequence length="109" mass="11601">MNLVQPGNSTNISSLSEIHPLILWPRRSVQPVDPQGTAGSVLEGTAELLRGTAEPLRGTAEPLRGTAEPLKGTAEPLRGTAEPLRGTAELPRSAPRRVGEEKPFNLKSC</sequence>
<dbReference type="AlphaFoldDB" id="A0AAV7SYJ5"/>
<gene>
    <name evidence="2" type="ORF">NDU88_001081</name>
</gene>
<name>A0AAV7SYJ5_PLEWA</name>
<feature type="region of interest" description="Disordered" evidence="1">
    <location>
        <begin position="52"/>
        <end position="109"/>
    </location>
</feature>
<reference evidence="2" key="1">
    <citation type="journal article" date="2022" name="bioRxiv">
        <title>Sequencing and chromosome-scale assembly of the giantPleurodeles waltlgenome.</title>
        <authorList>
            <person name="Brown T."/>
            <person name="Elewa A."/>
            <person name="Iarovenko S."/>
            <person name="Subramanian E."/>
            <person name="Araus A.J."/>
            <person name="Petzold A."/>
            <person name="Susuki M."/>
            <person name="Suzuki K.-i.T."/>
            <person name="Hayashi T."/>
            <person name="Toyoda A."/>
            <person name="Oliveira C."/>
            <person name="Osipova E."/>
            <person name="Leigh N.D."/>
            <person name="Simon A."/>
            <person name="Yun M.H."/>
        </authorList>
    </citation>
    <scope>NUCLEOTIDE SEQUENCE</scope>
    <source>
        <strain evidence="2">20211129_DDA</strain>
        <tissue evidence="2">Liver</tissue>
    </source>
</reference>
<comment type="caution">
    <text evidence="2">The sequence shown here is derived from an EMBL/GenBank/DDBJ whole genome shotgun (WGS) entry which is preliminary data.</text>
</comment>
<dbReference type="EMBL" id="JANPWB010000007">
    <property type="protein sequence ID" value="KAJ1169175.1"/>
    <property type="molecule type" value="Genomic_DNA"/>
</dbReference>
<organism evidence="2 3">
    <name type="scientific">Pleurodeles waltl</name>
    <name type="common">Iberian ribbed newt</name>
    <dbReference type="NCBI Taxonomy" id="8319"/>
    <lineage>
        <taxon>Eukaryota</taxon>
        <taxon>Metazoa</taxon>
        <taxon>Chordata</taxon>
        <taxon>Craniata</taxon>
        <taxon>Vertebrata</taxon>
        <taxon>Euteleostomi</taxon>
        <taxon>Amphibia</taxon>
        <taxon>Batrachia</taxon>
        <taxon>Caudata</taxon>
        <taxon>Salamandroidea</taxon>
        <taxon>Salamandridae</taxon>
        <taxon>Pleurodelinae</taxon>
        <taxon>Pleurodeles</taxon>
    </lineage>
</organism>
<evidence type="ECO:0000313" key="2">
    <source>
        <dbReference type="EMBL" id="KAJ1169175.1"/>
    </source>
</evidence>
<dbReference type="Proteomes" id="UP001066276">
    <property type="component" value="Chromosome 4_1"/>
</dbReference>
<keyword evidence="3" id="KW-1185">Reference proteome</keyword>
<proteinExistence type="predicted"/>